<sequence>MIITIILTLCVFVSWLLIPHKVTRYILGSIFTFALLLMIVGITANMTHHWGMEKKVITSDKKEIYSAGSKDSPANMLIANEIGKKTNNYIMVYKNHSDDQKAQTHFKPNMDKDQLSESVKHQATYKVKDTKKATKQTRKEVWVWKSDIYKSLFSFGHNNQELIKKVTVVTVPKDTWVVLDAKQAKQLQNSQQKQNNAGTQQEQKKVMQQLASNYKKQNPEASQQQVKDYLNHQKQIQATKQIKQEIGK</sequence>
<organism evidence="3 4">
    <name type="scientific">Staphylococcus lloydii</name>
    <dbReference type="NCBI Taxonomy" id="2781774"/>
    <lineage>
        <taxon>Bacteria</taxon>
        <taxon>Bacillati</taxon>
        <taxon>Bacillota</taxon>
        <taxon>Bacilli</taxon>
        <taxon>Bacillales</taxon>
        <taxon>Staphylococcaceae</taxon>
        <taxon>Staphylococcus</taxon>
    </lineage>
</organism>
<name>A0A7T1B029_9STAP</name>
<dbReference type="RefSeq" id="WP_195718971.1">
    <property type="nucleotide sequence ID" value="NZ_CP064056.1"/>
</dbReference>
<evidence type="ECO:0000256" key="1">
    <source>
        <dbReference type="SAM" id="MobiDB-lite"/>
    </source>
</evidence>
<keyword evidence="4" id="KW-1185">Reference proteome</keyword>
<protein>
    <submittedName>
        <fullName evidence="3">DUF4811 domain-containing protein</fullName>
    </submittedName>
</protein>
<gene>
    <name evidence="3" type="ORF">ISP08_00705</name>
</gene>
<dbReference type="InterPro" id="IPR032083">
    <property type="entry name" value="DUF4811"/>
</dbReference>
<keyword evidence="2" id="KW-1133">Transmembrane helix</keyword>
<dbReference type="Proteomes" id="UP000594455">
    <property type="component" value="Chromosome"/>
</dbReference>
<keyword evidence="2" id="KW-0472">Membrane</keyword>
<dbReference type="AlphaFoldDB" id="A0A7T1B029"/>
<evidence type="ECO:0000313" key="4">
    <source>
        <dbReference type="Proteomes" id="UP000594455"/>
    </source>
</evidence>
<keyword evidence="2" id="KW-0812">Transmembrane</keyword>
<dbReference type="EMBL" id="CP064056">
    <property type="protein sequence ID" value="QPM75290.1"/>
    <property type="molecule type" value="Genomic_DNA"/>
</dbReference>
<feature type="region of interest" description="Disordered" evidence="1">
    <location>
        <begin position="189"/>
        <end position="227"/>
    </location>
</feature>
<reference evidence="3 4" key="1">
    <citation type="submission" date="2020-10" db="EMBL/GenBank/DDBJ databases">
        <title>Closed genome sequences of Staphylococcus lloydii sp. nov. and Staphylococcus durrellii sp. nov. Isolated from Captive Fruit Bats (Pteropus livingstonii).</title>
        <authorList>
            <person name="Fountain K."/>
        </authorList>
    </citation>
    <scope>NUCLEOTIDE SEQUENCE [LARGE SCALE GENOMIC DNA]</scope>
    <source>
        <strain evidence="3 4">23_2_7_LY</strain>
    </source>
</reference>
<evidence type="ECO:0000256" key="2">
    <source>
        <dbReference type="SAM" id="Phobius"/>
    </source>
</evidence>
<proteinExistence type="predicted"/>
<dbReference type="KEGG" id="sllo:ISP08_00705"/>
<accession>A0A7T1B029</accession>
<dbReference type="Pfam" id="PF16069">
    <property type="entry name" value="DUF4811"/>
    <property type="match status" value="1"/>
</dbReference>
<evidence type="ECO:0000313" key="3">
    <source>
        <dbReference type="EMBL" id="QPM75290.1"/>
    </source>
</evidence>
<feature type="compositionally biased region" description="Polar residues" evidence="1">
    <location>
        <begin position="209"/>
        <end position="226"/>
    </location>
</feature>
<feature type="transmembrane region" description="Helical" evidence="2">
    <location>
        <begin position="26"/>
        <end position="46"/>
    </location>
</feature>